<feature type="compositionally biased region" description="Polar residues" evidence="1">
    <location>
        <begin position="109"/>
        <end position="122"/>
    </location>
</feature>
<name>A0A225V9V7_9STRA</name>
<feature type="compositionally biased region" description="Basic and acidic residues" evidence="1">
    <location>
        <begin position="429"/>
        <end position="440"/>
    </location>
</feature>
<proteinExistence type="predicted"/>
<feature type="non-terminal residue" evidence="2">
    <location>
        <position position="1"/>
    </location>
</feature>
<keyword evidence="3" id="KW-1185">Reference proteome</keyword>
<feature type="region of interest" description="Disordered" evidence="1">
    <location>
        <begin position="65"/>
        <end position="89"/>
    </location>
</feature>
<feature type="region of interest" description="Disordered" evidence="1">
    <location>
        <begin position="103"/>
        <end position="287"/>
    </location>
</feature>
<dbReference type="AlphaFoldDB" id="A0A225V9V7"/>
<comment type="caution">
    <text evidence="2">The sequence shown here is derived from an EMBL/GenBank/DDBJ whole genome shotgun (WGS) entry which is preliminary data.</text>
</comment>
<dbReference type="EMBL" id="NBNE01006349">
    <property type="protein sequence ID" value="OWZ02165.1"/>
    <property type="molecule type" value="Genomic_DNA"/>
</dbReference>
<feature type="compositionally biased region" description="Polar residues" evidence="1">
    <location>
        <begin position="383"/>
        <end position="407"/>
    </location>
</feature>
<feature type="compositionally biased region" description="Polar residues" evidence="1">
    <location>
        <begin position="250"/>
        <end position="264"/>
    </location>
</feature>
<evidence type="ECO:0000313" key="2">
    <source>
        <dbReference type="EMBL" id="OWZ02165.1"/>
    </source>
</evidence>
<feature type="compositionally biased region" description="Basic and acidic residues" evidence="1">
    <location>
        <begin position="136"/>
        <end position="195"/>
    </location>
</feature>
<dbReference type="OrthoDB" id="167215at2759"/>
<feature type="compositionally biased region" description="Basic and acidic residues" evidence="1">
    <location>
        <begin position="322"/>
        <end position="351"/>
    </location>
</feature>
<evidence type="ECO:0000256" key="1">
    <source>
        <dbReference type="SAM" id="MobiDB-lite"/>
    </source>
</evidence>
<dbReference type="Proteomes" id="UP000198211">
    <property type="component" value="Unassembled WGS sequence"/>
</dbReference>
<protein>
    <submittedName>
        <fullName evidence="2">Uncharacterized protein</fullName>
    </submittedName>
</protein>
<organism evidence="2 3">
    <name type="scientific">Phytophthora megakarya</name>
    <dbReference type="NCBI Taxonomy" id="4795"/>
    <lineage>
        <taxon>Eukaryota</taxon>
        <taxon>Sar</taxon>
        <taxon>Stramenopiles</taxon>
        <taxon>Oomycota</taxon>
        <taxon>Peronosporomycetes</taxon>
        <taxon>Peronosporales</taxon>
        <taxon>Peronosporaceae</taxon>
        <taxon>Phytophthora</taxon>
    </lineage>
</organism>
<gene>
    <name evidence="2" type="ORF">PHMEG_00026319</name>
</gene>
<sequence>EFPINVDTQEMLPLTIMLKRKRDRNDVDIASGDAKWRKLRTFKLVDGEVEGETTADRLNAALKKGMSDAMKSTKKRVAKEKEDKASAGSKQILSSYFKKLDHAAEEGETTNSQRSSSQNISTPERKKKRKPLTPRENTDHYKKDRSRDKDVLKKRHDGDKTFKKSRPEDDSTRSVPKFKYDKQESREDRSRDKDVLKKRHGGDKTFKKSRPEDDSTRSVPKFKYDKQESRKRKRNDSTPIRPEQAETAPRATQKTLSTYFSANQKQHRSKKRAGIDLNKFVSHAEKDDVKEFEKLQRRKQQHLDNIDAYLVLDKKQTEAVDRIKAASEGDNAKDHHTQPDDSDKKSWDQQRSKYRKTSAAPGALRLWLTPLGAQKNSLEETSRGSPTKPQQTKQRTLNLSGDKQTSPKMDRKNMNFMIPHNSPPKPRKRRDEHPKQDSHPQKKRGSLGTVSARVRPLFKLTLVLLLTFCSLGRHQEL</sequence>
<feature type="compositionally biased region" description="Basic and acidic residues" evidence="1">
    <location>
        <begin position="202"/>
        <end position="228"/>
    </location>
</feature>
<accession>A0A225V9V7</accession>
<dbReference type="STRING" id="4795.A0A225V9V7"/>
<reference evidence="3" key="1">
    <citation type="submission" date="2017-03" db="EMBL/GenBank/DDBJ databases">
        <title>Phytopthora megakarya and P. palmivora, two closely related causual agents of cacao black pod achieved similar genome size and gene model numbers by different mechanisms.</title>
        <authorList>
            <person name="Ali S."/>
            <person name="Shao J."/>
            <person name="Larry D.J."/>
            <person name="Kronmiller B."/>
            <person name="Shen D."/>
            <person name="Strem M.D."/>
            <person name="Melnick R.L."/>
            <person name="Guiltinan M.J."/>
            <person name="Tyler B.M."/>
            <person name="Meinhardt L.W."/>
            <person name="Bailey B.A."/>
        </authorList>
    </citation>
    <scope>NUCLEOTIDE SEQUENCE [LARGE SCALE GENOMIC DNA]</scope>
    <source>
        <strain evidence="3">zdho120</strain>
    </source>
</reference>
<feature type="region of interest" description="Disordered" evidence="1">
    <location>
        <begin position="322"/>
        <end position="449"/>
    </location>
</feature>
<evidence type="ECO:0000313" key="3">
    <source>
        <dbReference type="Proteomes" id="UP000198211"/>
    </source>
</evidence>